<accession>A0AA42BBI3</accession>
<name>A0AA42BBI3_9BACT</name>
<dbReference type="RefSeq" id="WP_284057574.1">
    <property type="nucleotide sequence ID" value="NZ_JAMSLR010000008.1"/>
</dbReference>
<proteinExistence type="predicted"/>
<keyword evidence="2" id="KW-1185">Reference proteome</keyword>
<evidence type="ECO:0000313" key="1">
    <source>
        <dbReference type="EMBL" id="MCM8749790.1"/>
    </source>
</evidence>
<evidence type="ECO:0000313" key="2">
    <source>
        <dbReference type="Proteomes" id="UP001165306"/>
    </source>
</evidence>
<gene>
    <name evidence="1" type="ORF">NET02_11575</name>
</gene>
<dbReference type="EMBL" id="JAMSLR010000008">
    <property type="protein sequence ID" value="MCM8749790.1"/>
    <property type="molecule type" value="Genomic_DNA"/>
</dbReference>
<dbReference type="Proteomes" id="UP001165306">
    <property type="component" value="Unassembled WGS sequence"/>
</dbReference>
<reference evidence="1" key="1">
    <citation type="submission" date="2022-06" db="EMBL/GenBank/DDBJ databases">
        <title>CFH 74404 Thermomicrobiaceae sp.</title>
        <authorList>
            <person name="Ming H."/>
            <person name="Li W.-J."/>
            <person name="Zhao Z."/>
        </authorList>
    </citation>
    <scope>NUCLEOTIDE SEQUENCE</scope>
    <source>
        <strain evidence="1">CFH 74404</strain>
    </source>
</reference>
<protein>
    <submittedName>
        <fullName evidence="1">Uncharacterized protein</fullName>
    </submittedName>
</protein>
<sequence>MAVFYLWASDEQGQPLRVGIILADTLSQAEEVAVNLANGQETTPENVTALIAENYQDYFGVEPVVITDHEGTGLSIVTPKTSLPAVLAALEGEPDDAIH</sequence>
<organism evidence="1 2">
    <name type="scientific">Thermalbibacter longus</name>
    <dbReference type="NCBI Taxonomy" id="2951981"/>
    <lineage>
        <taxon>Bacteria</taxon>
        <taxon>Pseudomonadati</taxon>
        <taxon>Thermomicrobiota</taxon>
        <taxon>Thermomicrobia</taxon>
        <taxon>Thermomicrobiales</taxon>
        <taxon>Thermomicrobiaceae</taxon>
        <taxon>Thermalbibacter</taxon>
    </lineage>
</organism>
<dbReference type="AlphaFoldDB" id="A0AA42BBI3"/>
<comment type="caution">
    <text evidence="1">The sequence shown here is derived from an EMBL/GenBank/DDBJ whole genome shotgun (WGS) entry which is preliminary data.</text>
</comment>